<dbReference type="PANTHER" id="PTHR12801:SF112">
    <property type="entry name" value="RNA EXONUCLEASE 3"/>
    <property type="match status" value="1"/>
</dbReference>
<evidence type="ECO:0000256" key="4">
    <source>
        <dbReference type="ARBA" id="ARBA00022839"/>
    </source>
</evidence>
<organism evidence="7 8">
    <name type="scientific">Xylona heveae (strain CBS 132557 / TC161)</name>
    <dbReference type="NCBI Taxonomy" id="1328760"/>
    <lineage>
        <taxon>Eukaryota</taxon>
        <taxon>Fungi</taxon>
        <taxon>Dikarya</taxon>
        <taxon>Ascomycota</taxon>
        <taxon>Pezizomycotina</taxon>
        <taxon>Xylonomycetes</taxon>
        <taxon>Xylonales</taxon>
        <taxon>Xylonaceae</taxon>
        <taxon>Xylona</taxon>
    </lineage>
</organism>
<dbReference type="GO" id="GO:0003676">
    <property type="term" value="F:nucleic acid binding"/>
    <property type="evidence" value="ECO:0007669"/>
    <property type="project" value="InterPro"/>
</dbReference>
<accession>A0A165HKH2</accession>
<dbReference type="OMA" id="GQCTYHP"/>
<keyword evidence="8" id="KW-1185">Reference proteome</keyword>
<evidence type="ECO:0000256" key="5">
    <source>
        <dbReference type="SAM" id="MobiDB-lite"/>
    </source>
</evidence>
<evidence type="ECO:0000313" key="8">
    <source>
        <dbReference type="Proteomes" id="UP000076632"/>
    </source>
</evidence>
<feature type="compositionally biased region" description="Basic and acidic residues" evidence="5">
    <location>
        <begin position="80"/>
        <end position="107"/>
    </location>
</feature>
<evidence type="ECO:0000256" key="2">
    <source>
        <dbReference type="ARBA" id="ARBA00022722"/>
    </source>
</evidence>
<feature type="domain" description="Exonuclease" evidence="6">
    <location>
        <begin position="442"/>
        <end position="626"/>
    </location>
</feature>
<sequence>MFASIGLFREIPCPEATACLLPNCIFLHKPKEEDASQPSSSATDPVSGGNETVQASGETSDQRKRRRVEKADSILSAESNDSRRPIREKPADLARPSADDARHDSKSNIKLQQKTKPSLASSTRPISPPPRRNSALSNEIKANRGKEQQKPVAVPKSASVASPKRVVEESLNPRLLAQPPASHAIRAVILQKLHEQLKRLNDELAQSSDPDTKSLLLSDQDLIKMALDEEEKVARESPSVYSNVIKLRIVHLKKTKVTDWKEARIKAIKESTAAAQRGPEEQKAPKPIETGLTPSEELSIAPRLLSKQDGLQKFGYVIEPPTPAEIASAKEGVESARGWEQCDRCRTRFQVFPGRREADGALTSGGKCSYHHGRILRPSSTRMDATKAPSEVLYTCCNEVVGTSSGCSVADTHVYKISDPKRLASVLQFERTPPNSKVPAGKAYGFDCEMGYTVHGLELIRLTLTAWPGGEEVLDVLVRPIGEILDLNSRFSGVWPEHFATALPYEKNASHKAGNLQASTPSLRVVPSPAAARSLLFEHLSPQTPLIGHALENDLVATRIIHPSIIDTVLLYPHPKGLPIRYGLKMLVAKHLHRLIQTGGERGHDSKEDARSAGDLVRFKVAECWQQMRRAGWSVSNGIFYPPAAPLSAGDPTMCLGTAQEGARKRDASQMEDQGRHLPT</sequence>
<dbReference type="InterPro" id="IPR036397">
    <property type="entry name" value="RNaseH_sf"/>
</dbReference>
<dbReference type="SUPFAM" id="SSF53098">
    <property type="entry name" value="Ribonuclease H-like"/>
    <property type="match status" value="1"/>
</dbReference>
<dbReference type="InterPro" id="IPR013520">
    <property type="entry name" value="Ribonucl_H"/>
</dbReference>
<dbReference type="OrthoDB" id="3996471at2759"/>
<dbReference type="SMART" id="SM00479">
    <property type="entry name" value="EXOIII"/>
    <property type="match status" value="1"/>
</dbReference>
<name>A0A165HKH2_XYLHT</name>
<dbReference type="Gene3D" id="3.30.420.10">
    <property type="entry name" value="Ribonuclease H-like superfamily/Ribonuclease H"/>
    <property type="match status" value="1"/>
</dbReference>
<feature type="region of interest" description="Disordered" evidence="5">
    <location>
        <begin position="142"/>
        <end position="161"/>
    </location>
</feature>
<feature type="compositionally biased region" description="Polar residues" evidence="5">
    <location>
        <begin position="108"/>
        <end position="120"/>
    </location>
</feature>
<dbReference type="InterPro" id="IPR047021">
    <property type="entry name" value="REXO1/3/4-like"/>
</dbReference>
<feature type="region of interest" description="Disordered" evidence="5">
    <location>
        <begin position="271"/>
        <end position="292"/>
    </location>
</feature>
<keyword evidence="2" id="KW-0540">Nuclease</keyword>
<dbReference type="PANTHER" id="PTHR12801">
    <property type="entry name" value="RNA EXONUCLEASE REXO1 / RECO3 FAMILY MEMBER-RELATED"/>
    <property type="match status" value="1"/>
</dbReference>
<dbReference type="GO" id="GO:0005634">
    <property type="term" value="C:nucleus"/>
    <property type="evidence" value="ECO:0007669"/>
    <property type="project" value="TreeGrafter"/>
</dbReference>
<dbReference type="CDD" id="cd06145">
    <property type="entry name" value="REX1_like"/>
    <property type="match status" value="1"/>
</dbReference>
<dbReference type="FunCoup" id="A0A165HKH2">
    <property type="interactions" value="73"/>
</dbReference>
<dbReference type="InParanoid" id="A0A165HKH2"/>
<dbReference type="InterPro" id="IPR034922">
    <property type="entry name" value="REX1-like_exo"/>
</dbReference>
<feature type="region of interest" description="Disordered" evidence="5">
    <location>
        <begin position="31"/>
        <end position="136"/>
    </location>
</feature>
<evidence type="ECO:0000313" key="7">
    <source>
        <dbReference type="EMBL" id="KZF23648.1"/>
    </source>
</evidence>
<dbReference type="GO" id="GO:0004527">
    <property type="term" value="F:exonuclease activity"/>
    <property type="evidence" value="ECO:0007669"/>
    <property type="project" value="UniProtKB-KW"/>
</dbReference>
<feature type="compositionally biased region" description="Basic and acidic residues" evidence="5">
    <location>
        <begin position="662"/>
        <end position="680"/>
    </location>
</feature>
<keyword evidence="3" id="KW-0378">Hydrolase</keyword>
<dbReference type="GeneID" id="28897561"/>
<dbReference type="InterPro" id="IPR012337">
    <property type="entry name" value="RNaseH-like_sf"/>
</dbReference>
<gene>
    <name evidence="7" type="ORF">L228DRAFT_246478</name>
</gene>
<feature type="region of interest" description="Disordered" evidence="5">
    <location>
        <begin position="660"/>
        <end position="680"/>
    </location>
</feature>
<dbReference type="STRING" id="1328760.A0A165HKH2"/>
<feature type="compositionally biased region" description="Polar residues" evidence="5">
    <location>
        <begin position="36"/>
        <end position="59"/>
    </location>
</feature>
<dbReference type="AlphaFoldDB" id="A0A165HKH2"/>
<comment type="similarity">
    <text evidence="1">Belongs to the REXO1/REXO3 family.</text>
</comment>
<dbReference type="Proteomes" id="UP000076632">
    <property type="component" value="Unassembled WGS sequence"/>
</dbReference>
<evidence type="ECO:0000256" key="1">
    <source>
        <dbReference type="ARBA" id="ARBA00006357"/>
    </source>
</evidence>
<evidence type="ECO:0000259" key="6">
    <source>
        <dbReference type="SMART" id="SM00479"/>
    </source>
</evidence>
<protein>
    <recommendedName>
        <fullName evidence="6">Exonuclease domain-containing protein</fullName>
    </recommendedName>
</protein>
<evidence type="ECO:0000256" key="3">
    <source>
        <dbReference type="ARBA" id="ARBA00022801"/>
    </source>
</evidence>
<dbReference type="RefSeq" id="XP_018189203.1">
    <property type="nucleotide sequence ID" value="XM_018332424.1"/>
</dbReference>
<dbReference type="EMBL" id="KV407457">
    <property type="protein sequence ID" value="KZF23648.1"/>
    <property type="molecule type" value="Genomic_DNA"/>
</dbReference>
<keyword evidence="4" id="KW-0269">Exonuclease</keyword>
<proteinExistence type="inferred from homology"/>
<reference evidence="7 8" key="1">
    <citation type="journal article" date="2016" name="Fungal Biol.">
        <title>The genome of Xylona heveae provides a window into fungal endophytism.</title>
        <authorList>
            <person name="Gazis R."/>
            <person name="Kuo A."/>
            <person name="Riley R."/>
            <person name="LaButti K."/>
            <person name="Lipzen A."/>
            <person name="Lin J."/>
            <person name="Amirebrahimi M."/>
            <person name="Hesse C.N."/>
            <person name="Spatafora J.W."/>
            <person name="Henrissat B."/>
            <person name="Hainaut M."/>
            <person name="Grigoriev I.V."/>
            <person name="Hibbett D.S."/>
        </authorList>
    </citation>
    <scope>NUCLEOTIDE SEQUENCE [LARGE SCALE GENOMIC DNA]</scope>
    <source>
        <strain evidence="7 8">TC161</strain>
    </source>
</reference>